<accession>A0ABQ7NGX5</accession>
<evidence type="ECO:0000313" key="1">
    <source>
        <dbReference type="EMBL" id="KAG5409416.1"/>
    </source>
</evidence>
<sequence length="204" mass="23033">MSGSSSREALCGIRGGGKDNGIETQWTSGVNSGGISRFLESVSLSLSLSETIKHAIRSQNRVIVEGNNLTNARFKICSSFSMFLELEAGLLFTATAVAYWNYFIRLEMKLMVANSKRDCLVDLAFLLSLQNELWSENHLVVQLILLFWYPASVEEEDYFAVWHCWKYRELQAARCGSIQGQCAYEQRGLKGWFLCTCSSFTHLL</sequence>
<protein>
    <submittedName>
        <fullName evidence="1">Uncharacterized protein</fullName>
    </submittedName>
</protein>
<evidence type="ECO:0000313" key="2">
    <source>
        <dbReference type="Proteomes" id="UP000823674"/>
    </source>
</evidence>
<dbReference type="EMBL" id="JADBGQ010000002">
    <property type="protein sequence ID" value="KAG5409416.1"/>
    <property type="molecule type" value="Genomic_DNA"/>
</dbReference>
<keyword evidence="2" id="KW-1185">Reference proteome</keyword>
<dbReference type="Proteomes" id="UP000823674">
    <property type="component" value="Chromosome A02"/>
</dbReference>
<name>A0ABQ7NGX5_BRACM</name>
<proteinExistence type="predicted"/>
<gene>
    <name evidence="1" type="primary">A02g502560.1_BraROA</name>
    <name evidence="1" type="ORF">IGI04_005735</name>
</gene>
<organism evidence="1 2">
    <name type="scientific">Brassica rapa subsp. trilocularis</name>
    <dbReference type="NCBI Taxonomy" id="1813537"/>
    <lineage>
        <taxon>Eukaryota</taxon>
        <taxon>Viridiplantae</taxon>
        <taxon>Streptophyta</taxon>
        <taxon>Embryophyta</taxon>
        <taxon>Tracheophyta</taxon>
        <taxon>Spermatophyta</taxon>
        <taxon>Magnoliopsida</taxon>
        <taxon>eudicotyledons</taxon>
        <taxon>Gunneridae</taxon>
        <taxon>Pentapetalae</taxon>
        <taxon>rosids</taxon>
        <taxon>malvids</taxon>
        <taxon>Brassicales</taxon>
        <taxon>Brassicaceae</taxon>
        <taxon>Brassiceae</taxon>
        <taxon>Brassica</taxon>
    </lineage>
</organism>
<reference evidence="1 2" key="1">
    <citation type="submission" date="2021-03" db="EMBL/GenBank/DDBJ databases">
        <authorList>
            <person name="King G.J."/>
            <person name="Bancroft I."/>
            <person name="Baten A."/>
            <person name="Bloomfield J."/>
            <person name="Borpatragohain P."/>
            <person name="He Z."/>
            <person name="Irish N."/>
            <person name="Irwin J."/>
            <person name="Liu K."/>
            <person name="Mauleon R.P."/>
            <person name="Moore J."/>
            <person name="Morris R."/>
            <person name="Ostergaard L."/>
            <person name="Wang B."/>
            <person name="Wells R."/>
        </authorList>
    </citation>
    <scope>NUCLEOTIDE SEQUENCE [LARGE SCALE GENOMIC DNA]</scope>
    <source>
        <strain evidence="1">R-o-18</strain>
        <tissue evidence="1">Leaf</tissue>
    </source>
</reference>
<comment type="caution">
    <text evidence="1">The sequence shown here is derived from an EMBL/GenBank/DDBJ whole genome shotgun (WGS) entry which is preliminary data.</text>
</comment>